<sequence>MTLSVASVISSRRATRKYTDDIPSEELIDRIVELALEAPSAFNVQQRDLVVVTDPEIKQALFAASHQKQFLAAPVVFITVARIENEPSDLAELLGDERASRVQGFLQHRSPEVAREAAIKDAALLAGFLLIAAQAEGLATSPTTGWNEEKVKAAIGIGGREDRAIALVIAAGFPAEHPEHPGRAASRRINNSYAL</sequence>
<evidence type="ECO:0000313" key="8">
    <source>
        <dbReference type="Proteomes" id="UP000011760"/>
    </source>
</evidence>
<keyword evidence="4" id="KW-0288">FMN</keyword>
<dbReference type="PANTHER" id="PTHR43673:SF2">
    <property type="entry name" value="NITROREDUCTASE"/>
    <property type="match status" value="1"/>
</dbReference>
<dbReference type="GO" id="GO:0016491">
    <property type="term" value="F:oxidoreductase activity"/>
    <property type="evidence" value="ECO:0007669"/>
    <property type="project" value="UniProtKB-KW"/>
</dbReference>
<reference evidence="7 8" key="1">
    <citation type="submission" date="2013-02" db="EMBL/GenBank/DDBJ databases">
        <title>The complete genome sequence of Corynebacterium callunae DSM 20147.</title>
        <authorList>
            <person name="Ruckert C."/>
            <person name="Albersmeier A."/>
            <person name="Kalinowski J."/>
        </authorList>
    </citation>
    <scope>NUCLEOTIDE SEQUENCE [LARGE SCALE GENOMIC DNA]</scope>
    <source>
        <strain evidence="7 8">DSM 20147</strain>
    </source>
</reference>
<evidence type="ECO:0000256" key="5">
    <source>
        <dbReference type="ARBA" id="ARBA00023002"/>
    </source>
</evidence>
<feature type="domain" description="Nitroreductase" evidence="6">
    <location>
        <begin position="9"/>
        <end position="169"/>
    </location>
</feature>
<keyword evidence="5" id="KW-0560">Oxidoreductase</keyword>
<dbReference type="EMBL" id="CP004354">
    <property type="protein sequence ID" value="AGG65597.1"/>
    <property type="molecule type" value="Genomic_DNA"/>
</dbReference>
<dbReference type="InterPro" id="IPR000415">
    <property type="entry name" value="Nitroreductase-like"/>
</dbReference>
<dbReference type="InterPro" id="IPR029479">
    <property type="entry name" value="Nitroreductase"/>
</dbReference>
<dbReference type="Proteomes" id="UP000011760">
    <property type="component" value="Chromosome"/>
</dbReference>
<dbReference type="HOGENOM" id="CLU_070764_4_2_11"/>
<dbReference type="AlphaFoldDB" id="M1URG9"/>
<dbReference type="RefSeq" id="WP_015650052.1">
    <property type="nucleotide sequence ID" value="NC_020506.1"/>
</dbReference>
<dbReference type="OrthoDB" id="9809288at2"/>
<evidence type="ECO:0000256" key="2">
    <source>
        <dbReference type="ARBA" id="ARBA00007118"/>
    </source>
</evidence>
<name>M1URG9_9CORY</name>
<comment type="cofactor">
    <cofactor evidence="1">
        <name>FMN</name>
        <dbReference type="ChEBI" id="CHEBI:58210"/>
    </cofactor>
</comment>
<dbReference type="Gene3D" id="3.40.109.10">
    <property type="entry name" value="NADH Oxidase"/>
    <property type="match status" value="1"/>
</dbReference>
<dbReference type="eggNOG" id="COG0778">
    <property type="taxonomic scope" value="Bacteria"/>
</dbReference>
<keyword evidence="3" id="KW-0285">Flavoprotein</keyword>
<evidence type="ECO:0000256" key="4">
    <source>
        <dbReference type="ARBA" id="ARBA00022643"/>
    </source>
</evidence>
<dbReference type="Pfam" id="PF00881">
    <property type="entry name" value="Nitroreductase"/>
    <property type="match status" value="1"/>
</dbReference>
<comment type="similarity">
    <text evidence="2">Belongs to the nitroreductase family.</text>
</comment>
<dbReference type="PANTHER" id="PTHR43673">
    <property type="entry name" value="NAD(P)H NITROREDUCTASE YDGI-RELATED"/>
    <property type="match status" value="1"/>
</dbReference>
<dbReference type="STRING" id="1121353.H924_00695"/>
<organism evidence="7 8">
    <name type="scientific">Corynebacterium callunae DSM 20147</name>
    <dbReference type="NCBI Taxonomy" id="1121353"/>
    <lineage>
        <taxon>Bacteria</taxon>
        <taxon>Bacillati</taxon>
        <taxon>Actinomycetota</taxon>
        <taxon>Actinomycetes</taxon>
        <taxon>Mycobacteriales</taxon>
        <taxon>Corynebacteriaceae</taxon>
        <taxon>Corynebacterium</taxon>
    </lineage>
</organism>
<gene>
    <name evidence="7" type="ORF">H924_00695</name>
</gene>
<proteinExistence type="inferred from homology"/>
<evidence type="ECO:0000313" key="7">
    <source>
        <dbReference type="EMBL" id="AGG65597.1"/>
    </source>
</evidence>
<accession>M1URG9</accession>
<evidence type="ECO:0000259" key="6">
    <source>
        <dbReference type="Pfam" id="PF00881"/>
    </source>
</evidence>
<dbReference type="SUPFAM" id="SSF55469">
    <property type="entry name" value="FMN-dependent nitroreductase-like"/>
    <property type="match status" value="1"/>
</dbReference>
<dbReference type="KEGG" id="ccn:H924_00695"/>
<keyword evidence="8" id="KW-1185">Reference proteome</keyword>
<evidence type="ECO:0000256" key="1">
    <source>
        <dbReference type="ARBA" id="ARBA00001917"/>
    </source>
</evidence>
<protein>
    <submittedName>
        <fullName evidence="7">Nitroreductase</fullName>
    </submittedName>
</protein>
<evidence type="ECO:0000256" key="3">
    <source>
        <dbReference type="ARBA" id="ARBA00022630"/>
    </source>
</evidence>
<dbReference type="PATRIC" id="fig|1121353.3.peg.147"/>